<keyword evidence="2" id="KW-1185">Reference proteome</keyword>
<evidence type="ECO:0000313" key="1">
    <source>
        <dbReference type="EMBL" id="KAJ8895830.1"/>
    </source>
</evidence>
<protein>
    <submittedName>
        <fullName evidence="1">Uncharacterized protein</fullName>
    </submittedName>
</protein>
<evidence type="ECO:0000313" key="2">
    <source>
        <dbReference type="Proteomes" id="UP001159363"/>
    </source>
</evidence>
<proteinExistence type="predicted"/>
<gene>
    <name evidence="1" type="ORF">PR048_001169</name>
</gene>
<name>A0ABQ9IGL8_9NEOP</name>
<organism evidence="1 2">
    <name type="scientific">Dryococelus australis</name>
    <dbReference type="NCBI Taxonomy" id="614101"/>
    <lineage>
        <taxon>Eukaryota</taxon>
        <taxon>Metazoa</taxon>
        <taxon>Ecdysozoa</taxon>
        <taxon>Arthropoda</taxon>
        <taxon>Hexapoda</taxon>
        <taxon>Insecta</taxon>
        <taxon>Pterygota</taxon>
        <taxon>Neoptera</taxon>
        <taxon>Polyneoptera</taxon>
        <taxon>Phasmatodea</taxon>
        <taxon>Verophasmatodea</taxon>
        <taxon>Anareolatae</taxon>
        <taxon>Phasmatidae</taxon>
        <taxon>Eurycanthinae</taxon>
        <taxon>Dryococelus</taxon>
    </lineage>
</organism>
<dbReference type="EMBL" id="JARBHB010000001">
    <property type="protein sequence ID" value="KAJ8895830.1"/>
    <property type="molecule type" value="Genomic_DNA"/>
</dbReference>
<sequence length="326" mass="36664">MQVYVLVANRPPHHIPKIIDVTTPVVGTLQNAPRTNPRQLGLMRQGAGISKTQRTLNPSKQSTFPAINHNLQLLPLRAAIALRLECQRMSRTRILSRDEGDFGHRRQPHIDTCQEKNSIEDSEGSPDFYSPMTEPDTIDDFRIAAHQFDYHIDIKHKSPRIFACENRAGRCRWSAGFLGDFPFAPNPSCAMIHFTLIGSQDLDPARLPPRRTGFNALPDFHMWEVGIVPDDATGRRVFSGISRFPRRFIPAPLHTHLGSPYSAEKTSLLRAAQISSLTLQSHLFFFTRGCSTREHPAVHDAAGNDRLDNFSEQRGQLAAVLRALPR</sequence>
<comment type="caution">
    <text evidence="1">The sequence shown here is derived from an EMBL/GenBank/DDBJ whole genome shotgun (WGS) entry which is preliminary data.</text>
</comment>
<reference evidence="1 2" key="1">
    <citation type="submission" date="2023-02" db="EMBL/GenBank/DDBJ databases">
        <title>LHISI_Scaffold_Assembly.</title>
        <authorList>
            <person name="Stuart O.P."/>
            <person name="Cleave R."/>
            <person name="Magrath M.J.L."/>
            <person name="Mikheyev A.S."/>
        </authorList>
    </citation>
    <scope>NUCLEOTIDE SEQUENCE [LARGE SCALE GENOMIC DNA]</scope>
    <source>
        <strain evidence="1">Daus_M_001</strain>
        <tissue evidence="1">Leg muscle</tissue>
    </source>
</reference>
<accession>A0ABQ9IGL8</accession>
<dbReference type="Proteomes" id="UP001159363">
    <property type="component" value="Chromosome 1"/>
</dbReference>